<evidence type="ECO:0000256" key="3">
    <source>
        <dbReference type="ARBA" id="ARBA00022832"/>
    </source>
</evidence>
<dbReference type="PANTHER" id="PTHR22754">
    <property type="entry name" value="DISCO-INTERACTING PROTEIN 2 DIP2 -RELATED"/>
    <property type="match status" value="1"/>
</dbReference>
<dbReference type="Proteomes" id="UP000283946">
    <property type="component" value="Chromosome"/>
</dbReference>
<dbReference type="EMBL" id="CP028130">
    <property type="protein sequence ID" value="AZZ55480.1"/>
    <property type="molecule type" value="Genomic_DNA"/>
</dbReference>
<dbReference type="GO" id="GO:0071766">
    <property type="term" value="P:Actinobacterium-type cell wall biogenesis"/>
    <property type="evidence" value="ECO:0007669"/>
    <property type="project" value="UniProtKB-ARBA"/>
</dbReference>
<evidence type="ECO:0000313" key="7">
    <source>
        <dbReference type="Proteomes" id="UP000283946"/>
    </source>
</evidence>
<feature type="domain" description="AMP-dependent synthetase/ligase" evidence="5">
    <location>
        <begin position="29"/>
        <end position="426"/>
    </location>
</feature>
<dbReference type="FunFam" id="3.40.50.12780:FF:000013">
    <property type="entry name" value="Long-chain-fatty-acid--AMP ligase FadD32"/>
    <property type="match status" value="1"/>
</dbReference>
<reference evidence="6 7" key="1">
    <citation type="submission" date="2018-03" db="EMBL/GenBank/DDBJ databases">
        <title>Bacteriophage NCPPB3778 and a type I-E CRISPR drive the evolution of the US Biological Select Agent, Rathayibacter toxicus.</title>
        <authorList>
            <person name="Davis E.W.II."/>
            <person name="Tabima J.F."/>
            <person name="Weisberg A.J."/>
            <person name="Dantas Lopes L."/>
            <person name="Wiseman M.S."/>
            <person name="Wiseman M.S."/>
            <person name="Pupko T."/>
            <person name="Belcher M.S."/>
            <person name="Sechler A.J."/>
            <person name="Tancos M.A."/>
            <person name="Schroeder B.K."/>
            <person name="Murray T.D."/>
            <person name="Luster D.G."/>
            <person name="Schneider W.L."/>
            <person name="Rogers E."/>
            <person name="Andreote F.D."/>
            <person name="Grunwald N.J."/>
            <person name="Putnam M.L."/>
            <person name="Chang J.H."/>
        </authorList>
    </citation>
    <scope>NUCLEOTIDE SEQUENCE [LARGE SCALE GENOMIC DNA]</scope>
    <source>
        <strain evidence="6 7">NCCPB 2253</strain>
    </source>
</reference>
<evidence type="ECO:0000256" key="4">
    <source>
        <dbReference type="ARBA" id="ARBA00023098"/>
    </source>
</evidence>
<keyword evidence="3" id="KW-0276">Fatty acid metabolism</keyword>
<dbReference type="Pfam" id="PF00501">
    <property type="entry name" value="AMP-binding"/>
    <property type="match status" value="1"/>
</dbReference>
<dbReference type="PROSITE" id="PS00455">
    <property type="entry name" value="AMP_BINDING"/>
    <property type="match status" value="1"/>
</dbReference>
<dbReference type="Gene3D" id="3.40.50.12780">
    <property type="entry name" value="N-terminal domain of ligase-like"/>
    <property type="match status" value="1"/>
</dbReference>
<dbReference type="SUPFAM" id="SSF56801">
    <property type="entry name" value="Acetyl-CoA synthetase-like"/>
    <property type="match status" value="1"/>
</dbReference>
<dbReference type="KEGG" id="ria:C7V51_05990"/>
<dbReference type="AlphaFoldDB" id="A0AAD1ADT4"/>
<evidence type="ECO:0000259" key="5">
    <source>
        <dbReference type="Pfam" id="PF00501"/>
    </source>
</evidence>
<dbReference type="GO" id="GO:0070566">
    <property type="term" value="F:adenylyltransferase activity"/>
    <property type="evidence" value="ECO:0007669"/>
    <property type="project" value="TreeGrafter"/>
</dbReference>
<evidence type="ECO:0000256" key="1">
    <source>
        <dbReference type="ARBA" id="ARBA00006432"/>
    </source>
</evidence>
<dbReference type="Gene3D" id="3.30.300.30">
    <property type="match status" value="1"/>
</dbReference>
<dbReference type="InterPro" id="IPR000873">
    <property type="entry name" value="AMP-dep_synth/lig_dom"/>
</dbReference>
<dbReference type="InterPro" id="IPR042099">
    <property type="entry name" value="ANL_N_sf"/>
</dbReference>
<dbReference type="PANTHER" id="PTHR22754:SF32">
    <property type="entry name" value="DISCO-INTERACTING PROTEIN 2"/>
    <property type="match status" value="1"/>
</dbReference>
<proteinExistence type="inferred from homology"/>
<dbReference type="GO" id="GO:0005886">
    <property type="term" value="C:plasma membrane"/>
    <property type="evidence" value="ECO:0007669"/>
    <property type="project" value="TreeGrafter"/>
</dbReference>
<dbReference type="GO" id="GO:0016874">
    <property type="term" value="F:ligase activity"/>
    <property type="evidence" value="ECO:0007669"/>
    <property type="project" value="UniProtKB-KW"/>
</dbReference>
<evidence type="ECO:0000256" key="2">
    <source>
        <dbReference type="ARBA" id="ARBA00022598"/>
    </source>
</evidence>
<name>A0AAD1ADT4_9MICO</name>
<dbReference type="InterPro" id="IPR020845">
    <property type="entry name" value="AMP-binding_CS"/>
</dbReference>
<sequence>MVEATNVLDPGQSGVTRLVGGRTHVLTALEQHVRERPEATAYEYYTSFDMESRYSVLSFHQLDEVARVIGSRLAERTRPGDRVALMFPTGPEFVQALLGTFYAGAIAVPVPYPSAFNAHGDRLEGILQDCTPELVVTTDDMAGDPAVEEARSSDVRQTARLSLSSLTQGPPGEQRTQYDLECGAFIQYTSGSTGRPKGVVVSHGNLSANLELIQLALQGSPTTPVVGWIPHTHDMGLVGHLLWSLYAAAPCSVVPPLEFAKRPTAWIDMISDGGYYGTAAPNSAYEVVARIYPDAKLSDLDLSRWSVALNGAEPISAKSTRRFTTRFATAGFQESSFVPAYGLAEATLFVTCSRPQEPVSIRRFDTEQLWKGRAIETSEPHGIELVASGPANASGITVRDHTGVVVGDHQLGTIHVRGDHVTRRYWNQPPIGADLDTGDFGFIYEGDLYVTGRAKDLIIVNGRNIAATDVEESVSEICTLARPDGVVAFQSSQPDDARVHIFIEVPRSLTDEISGKSTIDEVIQDQLSSQFGITALQVTKLRAGQIPRTTSGKVRRAETYNRFGTPKV</sequence>
<dbReference type="InterPro" id="IPR045851">
    <property type="entry name" value="AMP-bd_C_sf"/>
</dbReference>
<comment type="similarity">
    <text evidence="1">Belongs to the ATP-dependent AMP-binding enzyme family.</text>
</comment>
<gene>
    <name evidence="6" type="ORF">C7V51_05990</name>
</gene>
<organism evidence="6 7">
    <name type="scientific">Rathayibacter iranicus</name>
    <dbReference type="NCBI Taxonomy" id="59737"/>
    <lineage>
        <taxon>Bacteria</taxon>
        <taxon>Bacillati</taxon>
        <taxon>Actinomycetota</taxon>
        <taxon>Actinomycetes</taxon>
        <taxon>Micrococcales</taxon>
        <taxon>Microbacteriaceae</taxon>
        <taxon>Rathayibacter</taxon>
    </lineage>
</organism>
<protein>
    <recommendedName>
        <fullName evidence="5">AMP-dependent synthetase/ligase domain-containing protein</fullName>
    </recommendedName>
</protein>
<dbReference type="InterPro" id="IPR040097">
    <property type="entry name" value="FAAL/FAAC"/>
</dbReference>
<keyword evidence="2" id="KW-0436">Ligase</keyword>
<evidence type="ECO:0000313" key="6">
    <source>
        <dbReference type="EMBL" id="AZZ55480.1"/>
    </source>
</evidence>
<accession>A0AAD1ADT4</accession>
<dbReference type="CDD" id="cd05931">
    <property type="entry name" value="FAAL"/>
    <property type="match status" value="1"/>
</dbReference>
<dbReference type="GO" id="GO:0006633">
    <property type="term" value="P:fatty acid biosynthetic process"/>
    <property type="evidence" value="ECO:0007669"/>
    <property type="project" value="TreeGrafter"/>
</dbReference>
<keyword evidence="4" id="KW-0443">Lipid metabolism</keyword>